<dbReference type="EMBL" id="VSRR010008584">
    <property type="protein sequence ID" value="MPC48970.1"/>
    <property type="molecule type" value="Genomic_DNA"/>
</dbReference>
<reference evidence="1 2" key="1">
    <citation type="submission" date="2019-05" db="EMBL/GenBank/DDBJ databases">
        <title>Another draft genome of Portunus trituberculatus and its Hox gene families provides insights of decapod evolution.</title>
        <authorList>
            <person name="Jeong J.-H."/>
            <person name="Song I."/>
            <person name="Kim S."/>
            <person name="Choi T."/>
            <person name="Kim D."/>
            <person name="Ryu S."/>
            <person name="Kim W."/>
        </authorList>
    </citation>
    <scope>NUCLEOTIDE SEQUENCE [LARGE SCALE GENOMIC DNA]</scope>
    <source>
        <tissue evidence="1">Muscle</tissue>
    </source>
</reference>
<dbReference type="Proteomes" id="UP000324222">
    <property type="component" value="Unassembled WGS sequence"/>
</dbReference>
<name>A0A5B7FML9_PORTR</name>
<gene>
    <name evidence="1" type="ORF">E2C01_042757</name>
</gene>
<keyword evidence="2" id="KW-1185">Reference proteome</keyword>
<dbReference type="AlphaFoldDB" id="A0A5B7FML9"/>
<accession>A0A5B7FML9</accession>
<organism evidence="1 2">
    <name type="scientific">Portunus trituberculatus</name>
    <name type="common">Swimming crab</name>
    <name type="synonym">Neptunus trituberculatus</name>
    <dbReference type="NCBI Taxonomy" id="210409"/>
    <lineage>
        <taxon>Eukaryota</taxon>
        <taxon>Metazoa</taxon>
        <taxon>Ecdysozoa</taxon>
        <taxon>Arthropoda</taxon>
        <taxon>Crustacea</taxon>
        <taxon>Multicrustacea</taxon>
        <taxon>Malacostraca</taxon>
        <taxon>Eumalacostraca</taxon>
        <taxon>Eucarida</taxon>
        <taxon>Decapoda</taxon>
        <taxon>Pleocyemata</taxon>
        <taxon>Brachyura</taxon>
        <taxon>Eubrachyura</taxon>
        <taxon>Portunoidea</taxon>
        <taxon>Portunidae</taxon>
        <taxon>Portuninae</taxon>
        <taxon>Portunus</taxon>
    </lineage>
</organism>
<evidence type="ECO:0000313" key="2">
    <source>
        <dbReference type="Proteomes" id="UP000324222"/>
    </source>
</evidence>
<evidence type="ECO:0000313" key="1">
    <source>
        <dbReference type="EMBL" id="MPC48970.1"/>
    </source>
</evidence>
<evidence type="ECO:0008006" key="3">
    <source>
        <dbReference type="Google" id="ProtNLM"/>
    </source>
</evidence>
<sequence>MVVRSVSLGSTDEERVRLGDRWPVRFDESGTLFCFIMLSRSLTNDHYVLLPTPGLLHFCAITSFQCCCFFPPGGNCYPASLSGIQRVVKNNSPRSQLRPSQPARLYLPQEMQKCALMTMEKAERHDGRCNVIEDTQPSWRTSNHYSIFQTELIVILYALRHAHRRLEMTVVIYTHSWAALQVLQQRATSQRQRATRHFHTRQPAELC</sequence>
<protein>
    <recommendedName>
        <fullName evidence="3">RNase H type-1 domain-containing protein</fullName>
    </recommendedName>
</protein>
<proteinExistence type="predicted"/>
<comment type="caution">
    <text evidence="1">The sequence shown here is derived from an EMBL/GenBank/DDBJ whole genome shotgun (WGS) entry which is preliminary data.</text>
</comment>